<proteinExistence type="predicted"/>
<dbReference type="EMBL" id="QXFK01000011">
    <property type="protein sequence ID" value="RIV80227.1"/>
    <property type="molecule type" value="Genomic_DNA"/>
</dbReference>
<gene>
    <name evidence="3" type="ORF">D2V04_02730</name>
</gene>
<protein>
    <recommendedName>
        <fullName evidence="5">Conjugal transfer protein TrbK</fullName>
    </recommendedName>
</protein>
<keyword evidence="2" id="KW-1133">Transmembrane helix</keyword>
<keyword evidence="4" id="KW-1185">Reference proteome</keyword>
<keyword evidence="2" id="KW-0812">Transmembrane</keyword>
<keyword evidence="2" id="KW-0472">Membrane</keyword>
<feature type="transmembrane region" description="Helical" evidence="2">
    <location>
        <begin position="6"/>
        <end position="24"/>
    </location>
</feature>
<dbReference type="InterPro" id="IPR027587">
    <property type="entry name" value="TrbK"/>
</dbReference>
<name>A0A418NKR6_9SPHN</name>
<feature type="compositionally biased region" description="Pro residues" evidence="1">
    <location>
        <begin position="102"/>
        <end position="111"/>
    </location>
</feature>
<dbReference type="RefSeq" id="WP_119511824.1">
    <property type="nucleotide sequence ID" value="NZ_QXFK01000011.1"/>
</dbReference>
<comment type="caution">
    <text evidence="3">The sequence shown here is derived from an EMBL/GenBank/DDBJ whole genome shotgun (WGS) entry which is preliminary data.</text>
</comment>
<evidence type="ECO:0000256" key="1">
    <source>
        <dbReference type="SAM" id="MobiDB-lite"/>
    </source>
</evidence>
<sequence length="111" mass="11990">MDGKLLARIGAAAFVGIAIAMTLVQLREEPEPRVEPAAPARIPEGDSLPARLRACSQMGELALSSSDCREAWAEKRRRFFGVEHSDAYSELNKGSVSSAPVIPSPPMRGER</sequence>
<evidence type="ECO:0008006" key="5">
    <source>
        <dbReference type="Google" id="ProtNLM"/>
    </source>
</evidence>
<dbReference type="Pfam" id="PF20084">
    <property type="entry name" value="TrbK"/>
    <property type="match status" value="1"/>
</dbReference>
<dbReference type="AlphaFoldDB" id="A0A418NKR6"/>
<dbReference type="NCBIfam" id="TIGR04360">
    <property type="entry name" value="other_trbK"/>
    <property type="match status" value="1"/>
</dbReference>
<dbReference type="OrthoDB" id="9815800at2"/>
<evidence type="ECO:0000256" key="2">
    <source>
        <dbReference type="SAM" id="Phobius"/>
    </source>
</evidence>
<evidence type="ECO:0000313" key="3">
    <source>
        <dbReference type="EMBL" id="RIV80227.1"/>
    </source>
</evidence>
<dbReference type="Proteomes" id="UP000285092">
    <property type="component" value="Unassembled WGS sequence"/>
</dbReference>
<reference evidence="3 4" key="1">
    <citation type="submission" date="2018-08" db="EMBL/GenBank/DDBJ databases">
        <title>Altererythrobacter sp.Ery1 and Ery12, the genome sequencing of novel strains in genus Alterythrobacter.</title>
        <authorList>
            <person name="Cheng H."/>
            <person name="Wu Y.-H."/>
            <person name="Fang C."/>
            <person name="Xu X.-W."/>
        </authorList>
    </citation>
    <scope>NUCLEOTIDE SEQUENCE [LARGE SCALE GENOMIC DNA]</scope>
    <source>
        <strain evidence="3 4">Ery1</strain>
    </source>
</reference>
<feature type="region of interest" description="Disordered" evidence="1">
    <location>
        <begin position="90"/>
        <end position="111"/>
    </location>
</feature>
<accession>A0A418NKR6</accession>
<organism evidence="3 4">
    <name type="scientific">Pelagerythrobacter aerophilus</name>
    <dbReference type="NCBI Taxonomy" id="2306995"/>
    <lineage>
        <taxon>Bacteria</taxon>
        <taxon>Pseudomonadati</taxon>
        <taxon>Pseudomonadota</taxon>
        <taxon>Alphaproteobacteria</taxon>
        <taxon>Sphingomonadales</taxon>
        <taxon>Erythrobacteraceae</taxon>
        <taxon>Pelagerythrobacter</taxon>
    </lineage>
</organism>
<evidence type="ECO:0000313" key="4">
    <source>
        <dbReference type="Proteomes" id="UP000285092"/>
    </source>
</evidence>